<keyword evidence="2 5" id="KW-0808">Transferase</keyword>
<gene>
    <name evidence="5" type="ORF">SAMN03080617_04259</name>
</gene>
<dbReference type="RefSeq" id="WP_092734925.1">
    <property type="nucleotide sequence ID" value="NZ_FMXE01000052.1"/>
</dbReference>
<accession>A0A1G5ZPU5</accession>
<evidence type="ECO:0000256" key="2">
    <source>
        <dbReference type="ARBA" id="ARBA00022679"/>
    </source>
</evidence>
<sequence>MYSLREGKIEDLPRVLELIKELALYEKAPEQVTNTLELMKKDGFGPNPVYGFYVCEKDSSREIIGIAIYYYRYSTWKGKRLYLEDIVVTESERGNGAGKLLFDQVMAKALEGNCTGMMWQVLDWNEPAINFYKKYGATLEAGWLNAHLQDYEIRELLKS</sequence>
<dbReference type="AlphaFoldDB" id="A0A1G5ZPU5"/>
<dbReference type="InterPro" id="IPR000182">
    <property type="entry name" value="GNAT_dom"/>
</dbReference>
<dbReference type="OrthoDB" id="9805924at2"/>
<keyword evidence="3 5" id="KW-0012">Acyltransferase</keyword>
<comment type="similarity">
    <text evidence="1">Belongs to the acetyltransferase family.</text>
</comment>
<dbReference type="EMBL" id="FMXE01000052">
    <property type="protein sequence ID" value="SDA96590.1"/>
    <property type="molecule type" value="Genomic_DNA"/>
</dbReference>
<feature type="domain" description="N-acetyltransferase" evidence="4">
    <location>
        <begin position="2"/>
        <end position="158"/>
    </location>
</feature>
<proteinExistence type="inferred from homology"/>
<evidence type="ECO:0000256" key="1">
    <source>
        <dbReference type="ARBA" id="ARBA00008694"/>
    </source>
</evidence>
<dbReference type="CDD" id="cd04301">
    <property type="entry name" value="NAT_SF"/>
    <property type="match status" value="1"/>
</dbReference>
<evidence type="ECO:0000259" key="4">
    <source>
        <dbReference type="PROSITE" id="PS51186"/>
    </source>
</evidence>
<dbReference type="PROSITE" id="PS51186">
    <property type="entry name" value="GNAT"/>
    <property type="match status" value="1"/>
</dbReference>
<dbReference type="InterPro" id="IPR051016">
    <property type="entry name" value="Diverse_Substrate_AcTransf"/>
</dbReference>
<dbReference type="InterPro" id="IPR016181">
    <property type="entry name" value="Acyl_CoA_acyltransferase"/>
</dbReference>
<evidence type="ECO:0000313" key="5">
    <source>
        <dbReference type="EMBL" id="SDA96590.1"/>
    </source>
</evidence>
<dbReference type="PANTHER" id="PTHR10545:SF29">
    <property type="entry name" value="GH14572P-RELATED"/>
    <property type="match status" value="1"/>
</dbReference>
<protein>
    <submittedName>
        <fullName evidence="5">L-amino acid N-acyltransferase YncA</fullName>
    </submittedName>
</protein>
<dbReference type="Gene3D" id="3.40.630.30">
    <property type="match status" value="1"/>
</dbReference>
<dbReference type="Proteomes" id="UP000198756">
    <property type="component" value="Unassembled WGS sequence"/>
</dbReference>
<keyword evidence="6" id="KW-1185">Reference proteome</keyword>
<dbReference type="FunFam" id="3.40.630.30:FF:000064">
    <property type="entry name" value="GNAT family acetyltransferase"/>
    <property type="match status" value="1"/>
</dbReference>
<evidence type="ECO:0000313" key="6">
    <source>
        <dbReference type="Proteomes" id="UP000198756"/>
    </source>
</evidence>
<dbReference type="Pfam" id="PF00583">
    <property type="entry name" value="Acetyltransf_1"/>
    <property type="match status" value="1"/>
</dbReference>
<reference evidence="6" key="1">
    <citation type="submission" date="2016-10" db="EMBL/GenBank/DDBJ databases">
        <authorList>
            <person name="Varghese N."/>
            <person name="Submissions S."/>
        </authorList>
    </citation>
    <scope>NUCLEOTIDE SEQUENCE [LARGE SCALE GENOMIC DNA]</scope>
    <source>
        <strain evidence="6">DSM 22703</strain>
    </source>
</reference>
<dbReference type="GO" id="GO:0008080">
    <property type="term" value="F:N-acetyltransferase activity"/>
    <property type="evidence" value="ECO:0007669"/>
    <property type="project" value="TreeGrafter"/>
</dbReference>
<name>A0A1G5ZPU5_9BACT</name>
<dbReference type="SUPFAM" id="SSF55729">
    <property type="entry name" value="Acyl-CoA N-acyltransferases (Nat)"/>
    <property type="match status" value="1"/>
</dbReference>
<dbReference type="PANTHER" id="PTHR10545">
    <property type="entry name" value="DIAMINE N-ACETYLTRANSFERASE"/>
    <property type="match status" value="1"/>
</dbReference>
<evidence type="ECO:0000256" key="3">
    <source>
        <dbReference type="ARBA" id="ARBA00023315"/>
    </source>
</evidence>
<organism evidence="5 6">
    <name type="scientific">Algoriphagus alkaliphilus</name>
    <dbReference type="NCBI Taxonomy" id="279824"/>
    <lineage>
        <taxon>Bacteria</taxon>
        <taxon>Pseudomonadati</taxon>
        <taxon>Bacteroidota</taxon>
        <taxon>Cytophagia</taxon>
        <taxon>Cytophagales</taxon>
        <taxon>Cyclobacteriaceae</taxon>
        <taxon>Algoriphagus</taxon>
    </lineage>
</organism>
<dbReference type="STRING" id="279824.SAMN03080617_04259"/>